<dbReference type="GO" id="GO:0007165">
    <property type="term" value="P:signal transduction"/>
    <property type="evidence" value="ECO:0007669"/>
    <property type="project" value="InterPro"/>
</dbReference>
<dbReference type="GO" id="GO:0061809">
    <property type="term" value="F:NAD+ nucleosidase activity, cyclic ADP-ribose generating"/>
    <property type="evidence" value="ECO:0007669"/>
    <property type="project" value="UniProtKB-EC"/>
</dbReference>
<evidence type="ECO:0000259" key="9">
    <source>
        <dbReference type="PROSITE" id="PS50105"/>
    </source>
</evidence>
<dbReference type="Pfam" id="PF07647">
    <property type="entry name" value="SAM_2"/>
    <property type="match status" value="1"/>
</dbReference>
<dbReference type="InterPro" id="IPR011989">
    <property type="entry name" value="ARM-like"/>
</dbReference>
<dbReference type="PROSITE" id="PS50176">
    <property type="entry name" value="ARM_REPEAT"/>
    <property type="match status" value="2"/>
</dbReference>
<dbReference type="Proteomes" id="UP001165080">
    <property type="component" value="Unassembled WGS sequence"/>
</dbReference>
<dbReference type="InterPro" id="IPR001660">
    <property type="entry name" value="SAM"/>
</dbReference>
<keyword evidence="5" id="KW-0520">NAD</keyword>
<keyword evidence="11" id="KW-1185">Reference proteome</keyword>
<dbReference type="Gene3D" id="1.25.10.10">
    <property type="entry name" value="Leucine-rich Repeat Variant"/>
    <property type="match status" value="3"/>
</dbReference>
<protein>
    <recommendedName>
        <fullName evidence="2">ADP-ribosyl cyclase/cyclic ADP-ribose hydrolase</fullName>
        <ecNumber evidence="2">3.2.2.6</ecNumber>
    </recommendedName>
</protein>
<dbReference type="AlphaFoldDB" id="A0A9W6F8Y9"/>
<evidence type="ECO:0000256" key="6">
    <source>
        <dbReference type="ARBA" id="ARBA00047304"/>
    </source>
</evidence>
<dbReference type="PANTHER" id="PTHR46270">
    <property type="entry name" value="ARMADILLO-TYPE FOLD-RELATED"/>
    <property type="match status" value="1"/>
</dbReference>
<dbReference type="PANTHER" id="PTHR46270:SF2">
    <property type="entry name" value="TIR DOMAIN-CONTAINING PROTEIN"/>
    <property type="match status" value="1"/>
</dbReference>
<comment type="caution">
    <text evidence="10">The sequence shown here is derived from an EMBL/GenBank/DDBJ whole genome shotgun (WGS) entry which is preliminary data.</text>
</comment>
<evidence type="ECO:0000313" key="11">
    <source>
        <dbReference type="Proteomes" id="UP001165080"/>
    </source>
</evidence>
<dbReference type="EC" id="3.2.2.6" evidence="2"/>
<dbReference type="SUPFAM" id="SSF48371">
    <property type="entry name" value="ARM repeat"/>
    <property type="match status" value="1"/>
</dbReference>
<evidence type="ECO:0000256" key="3">
    <source>
        <dbReference type="ARBA" id="ARBA00022588"/>
    </source>
</evidence>
<dbReference type="InterPro" id="IPR016024">
    <property type="entry name" value="ARM-type_fold"/>
</dbReference>
<proteinExistence type="inferred from homology"/>
<evidence type="ECO:0000256" key="5">
    <source>
        <dbReference type="ARBA" id="ARBA00023027"/>
    </source>
</evidence>
<evidence type="ECO:0000256" key="4">
    <source>
        <dbReference type="ARBA" id="ARBA00022859"/>
    </source>
</evidence>
<dbReference type="InterPro" id="IPR000157">
    <property type="entry name" value="TIR_dom"/>
</dbReference>
<dbReference type="SMART" id="SM00454">
    <property type="entry name" value="SAM"/>
    <property type="match status" value="1"/>
</dbReference>
<evidence type="ECO:0000256" key="8">
    <source>
        <dbReference type="SAM" id="MobiDB-lite"/>
    </source>
</evidence>
<gene>
    <name evidence="10" type="primary">PLEST005777</name>
    <name evidence="10" type="ORF">PLESTB_001570600</name>
</gene>
<evidence type="ECO:0000313" key="10">
    <source>
        <dbReference type="EMBL" id="GLC60076.1"/>
    </source>
</evidence>
<keyword evidence="4" id="KW-0391">Immunity</keyword>
<dbReference type="Gene3D" id="1.10.150.50">
    <property type="entry name" value="Transcription Factor, Ets-1"/>
    <property type="match status" value="1"/>
</dbReference>
<comment type="catalytic activity">
    <reaction evidence="6">
        <text>NAD(+) + H2O = ADP-D-ribose + nicotinamide + H(+)</text>
        <dbReference type="Rhea" id="RHEA:16301"/>
        <dbReference type="ChEBI" id="CHEBI:15377"/>
        <dbReference type="ChEBI" id="CHEBI:15378"/>
        <dbReference type="ChEBI" id="CHEBI:17154"/>
        <dbReference type="ChEBI" id="CHEBI:57540"/>
        <dbReference type="ChEBI" id="CHEBI:57967"/>
        <dbReference type="EC" id="3.2.2.6"/>
    </reaction>
    <physiologicalReaction direction="left-to-right" evidence="6">
        <dbReference type="Rhea" id="RHEA:16302"/>
    </physiologicalReaction>
</comment>
<evidence type="ECO:0000256" key="1">
    <source>
        <dbReference type="ARBA" id="ARBA00008291"/>
    </source>
</evidence>
<dbReference type="SUPFAM" id="SSF52200">
    <property type="entry name" value="Toll/Interleukin receptor TIR domain"/>
    <property type="match status" value="1"/>
</dbReference>
<sequence length="702" mass="75359">MLGQVAQPGPARTAGNRASGYSVPSSLYPRRCGRALSTVPQALSAPGPAGPNAPTTTSSAGIFRGIRARVVAEAVTSNAVNVEQHLLTLSRFMTPGDEEQLDLLPAALAATEAIRDTVAAAVNSKMPGVKNLQTNVVNSGALGPLTALARRGYPVAFEALQILSYRNTHVCQQLVEKGLVDLISNTLSDSSVDLQCSMCFLLTAFAAFADSSHAPMMRSGLVPKLVLLCRAQVSGGAVETGSRVATLQTRAAAVLRNLAHNQRNHAVLIQAGAVEPLVDIMRSSADPASRINAAVAVACLVGHEEGNPRLQLDEELVGEMLEVLDAAAQGAMKYGIFWTVWKLCQGLASLSVNDKNKEMITAKGGVEILAEVVMGRHHNQETAHRFALSALWNLAFNERSKAVIVETPGLVDSIRNILASSESPKTREVAKGALWTLGLEQDVKSLQEGGGRLVAGAAGGGSEGEGGEVHAQHVMLSYEWGCQQSVMLIKSELQKAGYLTWMDIDKMSGSTLEAMAKAVEDSAAVLVCVSKRYKESQACRTEAEYAFQQRKKIVPVLMEADYKPTGWLGALMGTRLYFNMSDSRQIPAKMGSLIKELGDAGRLNAQHKDSSARGSAVAAMVTASDRADSWNVYEVEEWLKRIKCADYVGTFREHSMDGVALSGLYRMGTDMRFLHETLHTEFGVAVMGHRLRLIEELNKLFG</sequence>
<dbReference type="SUPFAM" id="SSF47769">
    <property type="entry name" value="SAM/Pointed domain"/>
    <property type="match status" value="1"/>
</dbReference>
<dbReference type="OrthoDB" id="524487at2759"/>
<feature type="repeat" description="ARM" evidence="7">
    <location>
        <begin position="220"/>
        <end position="273"/>
    </location>
</feature>
<name>A0A9W6F8Y9_9CHLO</name>
<dbReference type="Gene3D" id="3.40.50.10140">
    <property type="entry name" value="Toll/interleukin-1 receptor homology (TIR) domain"/>
    <property type="match status" value="1"/>
</dbReference>
<keyword evidence="3" id="KW-0399">Innate immunity</keyword>
<feature type="repeat" description="ARM" evidence="7">
    <location>
        <begin position="364"/>
        <end position="409"/>
    </location>
</feature>
<dbReference type="Pfam" id="PF13676">
    <property type="entry name" value="TIR_2"/>
    <property type="match status" value="1"/>
</dbReference>
<organism evidence="10 11">
    <name type="scientific">Pleodorina starrii</name>
    <dbReference type="NCBI Taxonomy" id="330485"/>
    <lineage>
        <taxon>Eukaryota</taxon>
        <taxon>Viridiplantae</taxon>
        <taxon>Chlorophyta</taxon>
        <taxon>core chlorophytes</taxon>
        <taxon>Chlorophyceae</taxon>
        <taxon>CS clade</taxon>
        <taxon>Chlamydomonadales</taxon>
        <taxon>Volvocaceae</taxon>
        <taxon>Pleodorina</taxon>
    </lineage>
</organism>
<dbReference type="EMBL" id="BRXU01000031">
    <property type="protein sequence ID" value="GLC60076.1"/>
    <property type="molecule type" value="Genomic_DNA"/>
</dbReference>
<dbReference type="InterPro" id="IPR035897">
    <property type="entry name" value="Toll_tir_struct_dom_sf"/>
</dbReference>
<dbReference type="InterPro" id="IPR000225">
    <property type="entry name" value="Armadillo"/>
</dbReference>
<dbReference type="GO" id="GO:0045087">
    <property type="term" value="P:innate immune response"/>
    <property type="evidence" value="ECO:0007669"/>
    <property type="project" value="UniProtKB-KW"/>
</dbReference>
<dbReference type="SMART" id="SM00185">
    <property type="entry name" value="ARM"/>
    <property type="match status" value="5"/>
</dbReference>
<feature type="domain" description="SAM" evidence="9">
    <location>
        <begin position="630"/>
        <end position="702"/>
    </location>
</feature>
<comment type="similarity">
    <text evidence="1">Belongs to the SARM1 family.</text>
</comment>
<feature type="region of interest" description="Disordered" evidence="8">
    <location>
        <begin position="1"/>
        <end position="23"/>
    </location>
</feature>
<dbReference type="InterPro" id="IPR013761">
    <property type="entry name" value="SAM/pointed_sf"/>
</dbReference>
<dbReference type="PROSITE" id="PS50105">
    <property type="entry name" value="SAM_DOMAIN"/>
    <property type="match status" value="1"/>
</dbReference>
<accession>A0A9W6F8Y9</accession>
<evidence type="ECO:0000256" key="2">
    <source>
        <dbReference type="ARBA" id="ARBA00011982"/>
    </source>
</evidence>
<evidence type="ECO:0000256" key="7">
    <source>
        <dbReference type="PROSITE-ProRule" id="PRU00259"/>
    </source>
</evidence>
<reference evidence="10 11" key="1">
    <citation type="journal article" date="2023" name="Commun. Biol.">
        <title>Reorganization of the ancestral sex-determining regions during the evolution of trioecy in Pleodorina starrii.</title>
        <authorList>
            <person name="Takahashi K."/>
            <person name="Suzuki S."/>
            <person name="Kawai-Toyooka H."/>
            <person name="Yamamoto K."/>
            <person name="Hamaji T."/>
            <person name="Ootsuki R."/>
            <person name="Yamaguchi H."/>
            <person name="Kawachi M."/>
            <person name="Higashiyama T."/>
            <person name="Nozaki H."/>
        </authorList>
    </citation>
    <scope>NUCLEOTIDE SEQUENCE [LARGE SCALE GENOMIC DNA]</scope>
    <source>
        <strain evidence="10 11">NIES-4479</strain>
    </source>
</reference>